<proteinExistence type="predicted"/>
<reference evidence="1" key="2">
    <citation type="journal article" date="2015" name="Fish Shellfish Immunol.">
        <title>Early steps in the European eel (Anguilla anguilla)-Vibrio vulnificus interaction in the gills: Role of the RtxA13 toxin.</title>
        <authorList>
            <person name="Callol A."/>
            <person name="Pajuelo D."/>
            <person name="Ebbesson L."/>
            <person name="Teles M."/>
            <person name="MacKenzie S."/>
            <person name="Amaro C."/>
        </authorList>
    </citation>
    <scope>NUCLEOTIDE SEQUENCE</scope>
</reference>
<protein>
    <submittedName>
        <fullName evidence="1">Uncharacterized protein</fullName>
    </submittedName>
</protein>
<accession>A0A0E9TXR8</accession>
<name>A0A0E9TXR8_ANGAN</name>
<dbReference type="EMBL" id="GBXM01050103">
    <property type="protein sequence ID" value="JAH58474.1"/>
    <property type="molecule type" value="Transcribed_RNA"/>
</dbReference>
<organism evidence="1">
    <name type="scientific">Anguilla anguilla</name>
    <name type="common">European freshwater eel</name>
    <name type="synonym">Muraena anguilla</name>
    <dbReference type="NCBI Taxonomy" id="7936"/>
    <lineage>
        <taxon>Eukaryota</taxon>
        <taxon>Metazoa</taxon>
        <taxon>Chordata</taxon>
        <taxon>Craniata</taxon>
        <taxon>Vertebrata</taxon>
        <taxon>Euteleostomi</taxon>
        <taxon>Actinopterygii</taxon>
        <taxon>Neopterygii</taxon>
        <taxon>Teleostei</taxon>
        <taxon>Anguilliformes</taxon>
        <taxon>Anguillidae</taxon>
        <taxon>Anguilla</taxon>
    </lineage>
</organism>
<reference evidence="1" key="1">
    <citation type="submission" date="2014-11" db="EMBL/GenBank/DDBJ databases">
        <authorList>
            <person name="Amaro Gonzalez C."/>
        </authorList>
    </citation>
    <scope>NUCLEOTIDE SEQUENCE</scope>
</reference>
<evidence type="ECO:0000313" key="1">
    <source>
        <dbReference type="EMBL" id="JAH58474.1"/>
    </source>
</evidence>
<sequence>MGWSRLVSIETTVQCHSLSLHILVHILQNLL</sequence>
<dbReference type="AlphaFoldDB" id="A0A0E9TXR8"/>